<dbReference type="Proteomes" id="UP000039865">
    <property type="component" value="Unassembled WGS sequence"/>
</dbReference>
<sequence length="301" mass="35667">MKNHNYSLFEVYEIKDETFEFQLVKEYELYINKSVLGEGCFHKVNLAIQKRDFVESQQSDGFLLIKEKSIEPKKWVVKKVKSYENLQEVPYDIAKQQIALKLADAFNELLRRRSKSLDIFVRYVKPYLAVPLFNEEHKYVYELEEYQDTKEDNGFYIFNRPTGNIDQNMNQHPHLGIVRLPHTFSHWTYVITNGLVMITDVQGWKVNIGQYVFTDPVVFSNIEGLLGKIDWGQSGMKNWLNKHKCNDMCIKLRLDTMNPDITLIEQLQIYLDKFASKEIQEIMFDLKILTGQRFKESNYNF</sequence>
<evidence type="ECO:0000256" key="3">
    <source>
        <dbReference type="ARBA" id="ARBA00022741"/>
    </source>
</evidence>
<dbReference type="Pfam" id="PF02816">
    <property type="entry name" value="Alpha_kinase"/>
    <property type="match status" value="1"/>
</dbReference>
<evidence type="ECO:0000259" key="6">
    <source>
        <dbReference type="PROSITE" id="PS51158"/>
    </source>
</evidence>
<keyword evidence="8" id="KW-1185">Reference proteome</keyword>
<dbReference type="GO" id="GO:0004674">
    <property type="term" value="F:protein serine/threonine kinase activity"/>
    <property type="evidence" value="ECO:0007669"/>
    <property type="project" value="UniProtKB-KW"/>
</dbReference>
<name>A0A078AR53_STYLE</name>
<evidence type="ECO:0000313" key="8">
    <source>
        <dbReference type="Proteomes" id="UP000039865"/>
    </source>
</evidence>
<dbReference type="InterPro" id="IPR051852">
    <property type="entry name" value="Alpha-type_PK"/>
</dbReference>
<dbReference type="GO" id="GO:0031037">
    <property type="term" value="P:myosin II filament disassembly"/>
    <property type="evidence" value="ECO:0007669"/>
    <property type="project" value="TreeGrafter"/>
</dbReference>
<evidence type="ECO:0000256" key="2">
    <source>
        <dbReference type="ARBA" id="ARBA00022679"/>
    </source>
</evidence>
<dbReference type="PANTHER" id="PTHR45992:SF2">
    <property type="entry name" value="EUKARYOTIC ELONGATION FACTOR 2 KINASE"/>
    <property type="match status" value="1"/>
</dbReference>
<dbReference type="SMART" id="SM00811">
    <property type="entry name" value="Alpha_kinase"/>
    <property type="match status" value="1"/>
</dbReference>
<protein>
    <submittedName>
        <fullName evidence="7">Protein serine threonine kinase</fullName>
    </submittedName>
</protein>
<proteinExistence type="predicted"/>
<feature type="domain" description="Alpha-type protein kinase" evidence="6">
    <location>
        <begin position="22"/>
        <end position="257"/>
    </location>
</feature>
<dbReference type="SUPFAM" id="SSF56112">
    <property type="entry name" value="Protein kinase-like (PK-like)"/>
    <property type="match status" value="1"/>
</dbReference>
<dbReference type="Gene3D" id="3.20.200.10">
    <property type="entry name" value="MHCK/EF2 kinase"/>
    <property type="match status" value="1"/>
</dbReference>
<dbReference type="GO" id="GO:1903013">
    <property type="term" value="P:response to differentiation-inducing factor 1"/>
    <property type="evidence" value="ECO:0007669"/>
    <property type="project" value="TreeGrafter"/>
</dbReference>
<evidence type="ECO:0000256" key="5">
    <source>
        <dbReference type="ARBA" id="ARBA00022840"/>
    </source>
</evidence>
<dbReference type="AlphaFoldDB" id="A0A078AR53"/>
<dbReference type="OrthoDB" id="10042445at2759"/>
<keyword evidence="4 7" id="KW-0418">Kinase</keyword>
<keyword evidence="2" id="KW-0808">Transferase</keyword>
<dbReference type="CDD" id="cd04515">
    <property type="entry name" value="Alpha_kinase"/>
    <property type="match status" value="1"/>
</dbReference>
<dbReference type="PANTHER" id="PTHR45992">
    <property type="entry name" value="EUKARYOTIC ELONGATION FACTOR 2 KINASE-RELATED"/>
    <property type="match status" value="1"/>
</dbReference>
<accession>A0A078AR53</accession>
<dbReference type="EMBL" id="CCKQ01013073">
    <property type="protein sequence ID" value="CDW84699.1"/>
    <property type="molecule type" value="Genomic_DNA"/>
</dbReference>
<evidence type="ECO:0000256" key="1">
    <source>
        <dbReference type="ARBA" id="ARBA00022527"/>
    </source>
</evidence>
<dbReference type="GO" id="GO:0005524">
    <property type="term" value="F:ATP binding"/>
    <property type="evidence" value="ECO:0007669"/>
    <property type="project" value="UniProtKB-KW"/>
</dbReference>
<organism evidence="7 8">
    <name type="scientific">Stylonychia lemnae</name>
    <name type="common">Ciliate</name>
    <dbReference type="NCBI Taxonomy" id="5949"/>
    <lineage>
        <taxon>Eukaryota</taxon>
        <taxon>Sar</taxon>
        <taxon>Alveolata</taxon>
        <taxon>Ciliophora</taxon>
        <taxon>Intramacronucleata</taxon>
        <taxon>Spirotrichea</taxon>
        <taxon>Stichotrichia</taxon>
        <taxon>Sporadotrichida</taxon>
        <taxon>Oxytrichidae</taxon>
        <taxon>Stylonychinae</taxon>
        <taxon>Stylonychia</taxon>
    </lineage>
</organism>
<dbReference type="PROSITE" id="PS51158">
    <property type="entry name" value="ALPHA_KINASE"/>
    <property type="match status" value="1"/>
</dbReference>
<keyword evidence="5" id="KW-0067">ATP-binding</keyword>
<keyword evidence="3" id="KW-0547">Nucleotide-binding</keyword>
<dbReference type="InterPro" id="IPR011009">
    <property type="entry name" value="Kinase-like_dom_sf"/>
</dbReference>
<evidence type="ECO:0000313" key="7">
    <source>
        <dbReference type="EMBL" id="CDW84699.1"/>
    </source>
</evidence>
<dbReference type="InParanoid" id="A0A078AR53"/>
<reference evidence="7 8" key="1">
    <citation type="submission" date="2014-06" db="EMBL/GenBank/DDBJ databases">
        <authorList>
            <person name="Swart Estienne"/>
        </authorList>
    </citation>
    <scope>NUCLEOTIDE SEQUENCE [LARGE SCALE GENOMIC DNA]</scope>
    <source>
        <strain evidence="7 8">130c</strain>
    </source>
</reference>
<gene>
    <name evidence="7" type="primary">Contig16959.g18062</name>
    <name evidence="7" type="ORF">STYLEM_13765</name>
</gene>
<dbReference type="InterPro" id="IPR004166">
    <property type="entry name" value="a-kinase_dom"/>
</dbReference>
<evidence type="ECO:0000256" key="4">
    <source>
        <dbReference type="ARBA" id="ARBA00022777"/>
    </source>
</evidence>
<keyword evidence="1" id="KW-0723">Serine/threonine-protein kinase</keyword>